<feature type="region of interest" description="Disordered" evidence="1">
    <location>
        <begin position="156"/>
        <end position="212"/>
    </location>
</feature>
<dbReference type="AlphaFoldDB" id="A0A8H5HKB8"/>
<name>A0A8H5HKB8_9AGAR</name>
<dbReference type="OrthoDB" id="10251155at2759"/>
<sequence length="257" mass="29857">MVHSDSSMVYVTDEMADFIQSGSLNEWFCNTCTPLRKGHVDCMTLQAAQHHERHSAEHAQNVIEAEHRLWRSSPDPEDWLVPSKDEPPLTKEEVRLRESRTHVDLVQDMVPFWIRGVQAAEKGEVLRLEEFLNTLQEASDSWAQGNPWGYGSAQDWGNGWVQDDNAGEGWGVNDDKRRRPGQNRKCKYMGSKARRSGQQQQIQHDQSRSKAYDFVEDVARQEAADEERRRRMHHFFKMPTDEKVRKIDEVIRDLLAT</sequence>
<feature type="compositionally biased region" description="Basic residues" evidence="1">
    <location>
        <begin position="178"/>
        <end position="195"/>
    </location>
</feature>
<organism evidence="2 3">
    <name type="scientific">Tricholomella constricta</name>
    <dbReference type="NCBI Taxonomy" id="117010"/>
    <lineage>
        <taxon>Eukaryota</taxon>
        <taxon>Fungi</taxon>
        <taxon>Dikarya</taxon>
        <taxon>Basidiomycota</taxon>
        <taxon>Agaricomycotina</taxon>
        <taxon>Agaricomycetes</taxon>
        <taxon>Agaricomycetidae</taxon>
        <taxon>Agaricales</taxon>
        <taxon>Tricholomatineae</taxon>
        <taxon>Lyophyllaceae</taxon>
        <taxon>Tricholomella</taxon>
    </lineage>
</organism>
<keyword evidence="3" id="KW-1185">Reference proteome</keyword>
<evidence type="ECO:0000256" key="1">
    <source>
        <dbReference type="SAM" id="MobiDB-lite"/>
    </source>
</evidence>
<reference evidence="2 3" key="1">
    <citation type="journal article" date="2020" name="ISME J.">
        <title>Uncovering the hidden diversity of litter-decomposition mechanisms in mushroom-forming fungi.</title>
        <authorList>
            <person name="Floudas D."/>
            <person name="Bentzer J."/>
            <person name="Ahren D."/>
            <person name="Johansson T."/>
            <person name="Persson P."/>
            <person name="Tunlid A."/>
        </authorList>
    </citation>
    <scope>NUCLEOTIDE SEQUENCE [LARGE SCALE GENOMIC DNA]</scope>
    <source>
        <strain evidence="2 3">CBS 661.87</strain>
    </source>
</reference>
<proteinExistence type="predicted"/>
<dbReference type="EMBL" id="JAACJP010000004">
    <property type="protein sequence ID" value="KAF5384913.1"/>
    <property type="molecule type" value="Genomic_DNA"/>
</dbReference>
<comment type="caution">
    <text evidence="2">The sequence shown here is derived from an EMBL/GenBank/DDBJ whole genome shotgun (WGS) entry which is preliminary data.</text>
</comment>
<gene>
    <name evidence="2" type="ORF">D9615_001401</name>
</gene>
<evidence type="ECO:0000313" key="2">
    <source>
        <dbReference type="EMBL" id="KAF5384913.1"/>
    </source>
</evidence>
<evidence type="ECO:0000313" key="3">
    <source>
        <dbReference type="Proteomes" id="UP000565441"/>
    </source>
</evidence>
<protein>
    <submittedName>
        <fullName evidence="2">Uncharacterized protein</fullName>
    </submittedName>
</protein>
<dbReference type="Proteomes" id="UP000565441">
    <property type="component" value="Unassembled WGS sequence"/>
</dbReference>
<accession>A0A8H5HKB8</accession>